<dbReference type="OrthoDB" id="9767435at2"/>
<dbReference type="CDD" id="cd16936">
    <property type="entry name" value="HATPase_RsbW-like"/>
    <property type="match status" value="1"/>
</dbReference>
<dbReference type="Proteomes" id="UP000309848">
    <property type="component" value="Unassembled WGS sequence"/>
</dbReference>
<dbReference type="Pfam" id="PF13581">
    <property type="entry name" value="HATPase_c_2"/>
    <property type="match status" value="1"/>
</dbReference>
<keyword evidence="3" id="KW-0808">Transferase</keyword>
<organism evidence="3 4">
    <name type="scientific">Sphingomonas naasensis</name>
    <dbReference type="NCBI Taxonomy" id="1344951"/>
    <lineage>
        <taxon>Bacteria</taxon>
        <taxon>Pseudomonadati</taxon>
        <taxon>Pseudomonadota</taxon>
        <taxon>Alphaproteobacteria</taxon>
        <taxon>Sphingomonadales</taxon>
        <taxon>Sphingomonadaceae</taxon>
        <taxon>Sphingomonas</taxon>
    </lineage>
</organism>
<feature type="region of interest" description="Disordered" evidence="1">
    <location>
        <begin position="164"/>
        <end position="231"/>
    </location>
</feature>
<dbReference type="InterPro" id="IPR036890">
    <property type="entry name" value="HATPase_C_sf"/>
</dbReference>
<dbReference type="Gene3D" id="3.30.565.10">
    <property type="entry name" value="Histidine kinase-like ATPase, C-terminal domain"/>
    <property type="match status" value="1"/>
</dbReference>
<proteinExistence type="predicted"/>
<evidence type="ECO:0000259" key="2">
    <source>
        <dbReference type="SMART" id="SM00387"/>
    </source>
</evidence>
<feature type="compositionally biased region" description="Low complexity" evidence="1">
    <location>
        <begin position="173"/>
        <end position="191"/>
    </location>
</feature>
<dbReference type="SMART" id="SM00387">
    <property type="entry name" value="HATPase_c"/>
    <property type="match status" value="1"/>
</dbReference>
<dbReference type="EMBL" id="SRXU01000012">
    <property type="protein sequence ID" value="TGX37606.1"/>
    <property type="molecule type" value="Genomic_DNA"/>
</dbReference>
<dbReference type="AlphaFoldDB" id="A0A4S1WAP2"/>
<dbReference type="InterPro" id="IPR003594">
    <property type="entry name" value="HATPase_dom"/>
</dbReference>
<reference evidence="3 4" key="1">
    <citation type="submission" date="2019-04" db="EMBL/GenBank/DDBJ databases">
        <title>Sphingomonas psychrotolerans sp. nov., isolated from soil in the Tianshan Mountains, Xinjiang, China.</title>
        <authorList>
            <person name="Luo Y."/>
            <person name="Sheng H."/>
        </authorList>
    </citation>
    <scope>NUCLEOTIDE SEQUENCE [LARGE SCALE GENOMIC DNA]</scope>
    <source>
        <strain evidence="3 4">KIS18-15</strain>
    </source>
</reference>
<dbReference type="SUPFAM" id="SSF55874">
    <property type="entry name" value="ATPase domain of HSP90 chaperone/DNA topoisomerase II/histidine kinase"/>
    <property type="match status" value="1"/>
</dbReference>
<feature type="domain" description="Histidine kinase/HSP90-like ATPase" evidence="2">
    <location>
        <begin position="64"/>
        <end position="160"/>
    </location>
</feature>
<evidence type="ECO:0000256" key="1">
    <source>
        <dbReference type="SAM" id="MobiDB-lite"/>
    </source>
</evidence>
<gene>
    <name evidence="3" type="ORF">E5A74_19865</name>
</gene>
<dbReference type="GO" id="GO:0016301">
    <property type="term" value="F:kinase activity"/>
    <property type="evidence" value="ECO:0007669"/>
    <property type="project" value="UniProtKB-KW"/>
</dbReference>
<keyword evidence="4" id="KW-1185">Reference proteome</keyword>
<accession>A0A4S1WAP2</accession>
<sequence length="231" mass="23721">MRGGRTCHPNVRHGRQVAMAYDTPQMVAIGDYLANLTEGLATLGCGPNVPRIAVHHGGESVAADVAVRLGSVVNELVINSMKYAYDDNAGGEIRVAFSVLDGSFVLIVADDGRGIGAPPVARCGRGRRLVESIAVQLEARFSYQPARPGTIAILSGPAEALSSRCGGAAQSRGASHAPGPSGDAAPASPGDRASVTARDPSPCATDRWTSANDGGRQITRRNALQTAVPGG</sequence>
<name>A0A4S1WAP2_9SPHN</name>
<comment type="caution">
    <text evidence="3">The sequence shown here is derived from an EMBL/GenBank/DDBJ whole genome shotgun (WGS) entry which is preliminary data.</text>
</comment>
<evidence type="ECO:0000313" key="4">
    <source>
        <dbReference type="Proteomes" id="UP000309848"/>
    </source>
</evidence>
<keyword evidence="3" id="KW-0418">Kinase</keyword>
<evidence type="ECO:0000313" key="3">
    <source>
        <dbReference type="EMBL" id="TGX37606.1"/>
    </source>
</evidence>
<protein>
    <submittedName>
        <fullName evidence="3">Sensor histidine kinase</fullName>
    </submittedName>
</protein>